<evidence type="ECO:0000313" key="2">
    <source>
        <dbReference type="EMBL" id="WAR07026.1"/>
    </source>
</evidence>
<dbReference type="Pfam" id="PF07707">
    <property type="entry name" value="BACK"/>
    <property type="match status" value="1"/>
</dbReference>
<reference evidence="2" key="1">
    <citation type="submission" date="2022-11" db="EMBL/GenBank/DDBJ databases">
        <title>Centuries of genome instability and evolution in soft-shell clam transmissible cancer (bioRxiv).</title>
        <authorList>
            <person name="Hart S.F.M."/>
            <person name="Yonemitsu M.A."/>
            <person name="Giersch R.M."/>
            <person name="Beal B.F."/>
            <person name="Arriagada G."/>
            <person name="Davis B.W."/>
            <person name="Ostrander E.A."/>
            <person name="Goff S.P."/>
            <person name="Metzger M.J."/>
        </authorList>
    </citation>
    <scope>NUCLEOTIDE SEQUENCE</scope>
    <source>
        <strain evidence="2">MELC-2E11</strain>
        <tissue evidence="2">Siphon/mantle</tissue>
    </source>
</reference>
<dbReference type="InterPro" id="IPR011705">
    <property type="entry name" value="BACK"/>
</dbReference>
<name>A0ABY7EDT5_MYAAR</name>
<gene>
    <name evidence="2" type="ORF">MAR_016984</name>
</gene>
<feature type="domain" description="BACK" evidence="1">
    <location>
        <begin position="53"/>
        <end position="162"/>
    </location>
</feature>
<dbReference type="Proteomes" id="UP001164746">
    <property type="component" value="Chromosome 6"/>
</dbReference>
<dbReference type="EMBL" id="CP111017">
    <property type="protein sequence ID" value="WAR07026.1"/>
    <property type="molecule type" value="Genomic_DNA"/>
</dbReference>
<evidence type="ECO:0000313" key="3">
    <source>
        <dbReference type="Proteomes" id="UP001164746"/>
    </source>
</evidence>
<protein>
    <submittedName>
        <fullName evidence="2">BTBD6-like protein</fullName>
    </submittedName>
</protein>
<dbReference type="PANTHER" id="PTHR45774:SF4">
    <property type="entry name" value="AXUNDEAD, ISOFORM F"/>
    <property type="match status" value="1"/>
</dbReference>
<evidence type="ECO:0000259" key="1">
    <source>
        <dbReference type="SMART" id="SM00875"/>
    </source>
</evidence>
<sequence>MTSRSGQMASLLANQQCWARTGADPGRPHYGPGSLKDRCFSFLLTEISADNVCVTLELAHSYTAEKIYERCFRFINGNAVDVLKASNFPDLCKECVDRVLTSDDLNADELEVYNALIRWADGSCARTRQCPTDKTCREVLGSLLFCVRFAIMDVDEFTHKLSMKDVLSLEEKVVLY</sequence>
<organism evidence="2 3">
    <name type="scientific">Mya arenaria</name>
    <name type="common">Soft-shell clam</name>
    <dbReference type="NCBI Taxonomy" id="6604"/>
    <lineage>
        <taxon>Eukaryota</taxon>
        <taxon>Metazoa</taxon>
        <taxon>Spiralia</taxon>
        <taxon>Lophotrochozoa</taxon>
        <taxon>Mollusca</taxon>
        <taxon>Bivalvia</taxon>
        <taxon>Autobranchia</taxon>
        <taxon>Heteroconchia</taxon>
        <taxon>Euheterodonta</taxon>
        <taxon>Imparidentia</taxon>
        <taxon>Neoheterodontei</taxon>
        <taxon>Myida</taxon>
        <taxon>Myoidea</taxon>
        <taxon>Myidae</taxon>
        <taxon>Mya</taxon>
    </lineage>
</organism>
<keyword evidence="3" id="KW-1185">Reference proteome</keyword>
<dbReference type="Gene3D" id="1.25.40.420">
    <property type="match status" value="1"/>
</dbReference>
<dbReference type="Gene3D" id="3.30.710.10">
    <property type="entry name" value="Potassium Channel Kv1.1, Chain A"/>
    <property type="match status" value="1"/>
</dbReference>
<dbReference type="PANTHER" id="PTHR45774">
    <property type="entry name" value="BTB/POZ DOMAIN-CONTAINING"/>
    <property type="match status" value="1"/>
</dbReference>
<dbReference type="SMART" id="SM00875">
    <property type="entry name" value="BACK"/>
    <property type="match status" value="1"/>
</dbReference>
<dbReference type="InterPro" id="IPR011333">
    <property type="entry name" value="SKP1/BTB/POZ_sf"/>
</dbReference>
<accession>A0ABY7EDT5</accession>
<proteinExistence type="predicted"/>